<evidence type="ECO:0000256" key="6">
    <source>
        <dbReference type="ARBA" id="ARBA00023014"/>
    </source>
</evidence>
<dbReference type="SUPFAM" id="SSF53383">
    <property type="entry name" value="PLP-dependent transferases"/>
    <property type="match status" value="1"/>
</dbReference>
<comment type="caution">
    <text evidence="9">The sequence shown here is derived from an EMBL/GenBank/DDBJ whole genome shotgun (WGS) entry which is preliminary data.</text>
</comment>
<proteinExistence type="inferred from homology"/>
<reference evidence="9 10" key="1">
    <citation type="submission" date="2019-07" db="EMBL/GenBank/DDBJ databases">
        <title>Allobacillus sp. nov. SKP isolated from shrimp paste of Euphausiacea.</title>
        <authorList>
            <person name="Kanchanasin P."/>
            <person name="Tanasupawat S."/>
            <person name="Shi W."/>
            <person name="Wu L."/>
            <person name="Ma J."/>
        </authorList>
    </citation>
    <scope>NUCLEOTIDE SEQUENCE [LARGE SCALE GENOMIC DNA]</scope>
    <source>
        <strain evidence="9 10">SKP4-8</strain>
    </source>
</reference>
<comment type="cofactor">
    <cofactor evidence="1 7">
        <name>pyridoxal 5'-phosphate</name>
        <dbReference type="ChEBI" id="CHEBI:597326"/>
    </cofactor>
</comment>
<dbReference type="FunFam" id="3.40.640.10:FF:000084">
    <property type="entry name" value="IscS-like cysteine desulfurase"/>
    <property type="match status" value="1"/>
</dbReference>
<dbReference type="InterPro" id="IPR020578">
    <property type="entry name" value="Aminotrans_V_PyrdxlP_BS"/>
</dbReference>
<dbReference type="PROSITE" id="PS00595">
    <property type="entry name" value="AA_TRANSFER_CLASS_5"/>
    <property type="match status" value="1"/>
</dbReference>
<evidence type="ECO:0000256" key="4">
    <source>
        <dbReference type="ARBA" id="ARBA00022898"/>
    </source>
</evidence>
<dbReference type="PIRSF" id="PIRSF005572">
    <property type="entry name" value="NifS"/>
    <property type="match status" value="1"/>
</dbReference>
<dbReference type="InterPro" id="IPR015421">
    <property type="entry name" value="PyrdxlP-dep_Trfase_major"/>
</dbReference>
<name>A0A556PQ20_9BACI</name>
<evidence type="ECO:0000256" key="3">
    <source>
        <dbReference type="ARBA" id="ARBA00022723"/>
    </source>
</evidence>
<evidence type="ECO:0000259" key="8">
    <source>
        <dbReference type="Pfam" id="PF00266"/>
    </source>
</evidence>
<dbReference type="Pfam" id="PF00266">
    <property type="entry name" value="Aminotran_5"/>
    <property type="match status" value="1"/>
</dbReference>
<keyword evidence="10" id="KW-1185">Reference proteome</keyword>
<dbReference type="Proteomes" id="UP000316425">
    <property type="component" value="Unassembled WGS sequence"/>
</dbReference>
<evidence type="ECO:0000256" key="5">
    <source>
        <dbReference type="ARBA" id="ARBA00023004"/>
    </source>
</evidence>
<evidence type="ECO:0000313" key="10">
    <source>
        <dbReference type="Proteomes" id="UP000316425"/>
    </source>
</evidence>
<dbReference type="EMBL" id="VMHE01000004">
    <property type="protein sequence ID" value="TSJ66491.1"/>
    <property type="molecule type" value="Genomic_DNA"/>
</dbReference>
<evidence type="ECO:0000313" key="9">
    <source>
        <dbReference type="EMBL" id="TSJ66491.1"/>
    </source>
</evidence>
<dbReference type="Gene3D" id="3.90.1150.10">
    <property type="entry name" value="Aspartate Aminotransferase, domain 1"/>
    <property type="match status" value="1"/>
</dbReference>
<organism evidence="9 10">
    <name type="scientific">Allobacillus salarius</name>
    <dbReference type="NCBI Taxonomy" id="1955272"/>
    <lineage>
        <taxon>Bacteria</taxon>
        <taxon>Bacillati</taxon>
        <taxon>Bacillota</taxon>
        <taxon>Bacilli</taxon>
        <taxon>Bacillales</taxon>
        <taxon>Bacillaceae</taxon>
        <taxon>Allobacillus</taxon>
    </lineage>
</organism>
<dbReference type="GO" id="GO:0051536">
    <property type="term" value="F:iron-sulfur cluster binding"/>
    <property type="evidence" value="ECO:0007669"/>
    <property type="project" value="UniProtKB-KW"/>
</dbReference>
<dbReference type="InterPro" id="IPR000192">
    <property type="entry name" value="Aminotrans_V_dom"/>
</dbReference>
<evidence type="ECO:0000256" key="2">
    <source>
        <dbReference type="ARBA" id="ARBA00006490"/>
    </source>
</evidence>
<protein>
    <submittedName>
        <fullName evidence="9">Cysteine desulfurase</fullName>
    </submittedName>
</protein>
<evidence type="ECO:0000256" key="7">
    <source>
        <dbReference type="RuleBase" id="RU004504"/>
    </source>
</evidence>
<dbReference type="GO" id="GO:0031071">
    <property type="term" value="F:cysteine desulfurase activity"/>
    <property type="evidence" value="ECO:0007669"/>
    <property type="project" value="UniProtKB-ARBA"/>
</dbReference>
<sequence>MIYLDNSATTKPDDSVVQSYTKVATDFFANPSSIHIAGGEVEKLVSESRKQIASLLGIHEREVYFTSGGTESNNMAIQGIAYAHKKRGNHIITSTIEHPSVLETCQQLEREGFQVTYLPVNKTGKISVDELRQSIRKDTILVTLMHVNNEIGSIQPIEQVAELLKEWPTTHFHVDHVQGFGKVSLPYWHEGIDLISISGHKIHGLKGTGLLLKRRGLTLQPLLYGGGQQDTLRPGTENPAGAVSLAKAMRLALEQKKNYPTITTLNQILRSRLKDIPSVRINSPDDAIANILNFSVLKFKPEVLIHALGEEGVMVSTKSACSSKQNEPSHVLLACGFDTKETAAAIRVSMHMNQSKEDIETFLVVLHEKIKNIEKLMG</sequence>
<dbReference type="InterPro" id="IPR015424">
    <property type="entry name" value="PyrdxlP-dep_Trfase"/>
</dbReference>
<dbReference type="Gene3D" id="3.40.640.10">
    <property type="entry name" value="Type I PLP-dependent aspartate aminotransferase-like (Major domain)"/>
    <property type="match status" value="1"/>
</dbReference>
<evidence type="ECO:0000256" key="1">
    <source>
        <dbReference type="ARBA" id="ARBA00001933"/>
    </source>
</evidence>
<dbReference type="InterPro" id="IPR016454">
    <property type="entry name" value="Cysteine_dSase"/>
</dbReference>
<accession>A0A556PQ20</accession>
<dbReference type="AlphaFoldDB" id="A0A556PQ20"/>
<keyword evidence="5" id="KW-0408">Iron</keyword>
<dbReference type="PANTHER" id="PTHR11601">
    <property type="entry name" value="CYSTEINE DESULFURYLASE FAMILY MEMBER"/>
    <property type="match status" value="1"/>
</dbReference>
<keyword evidence="4" id="KW-0663">Pyridoxal phosphate</keyword>
<gene>
    <name evidence="9" type="ORF">FPQ13_04335</name>
</gene>
<feature type="domain" description="Aminotransferase class V" evidence="8">
    <location>
        <begin position="2"/>
        <end position="362"/>
    </location>
</feature>
<dbReference type="GO" id="GO:0046872">
    <property type="term" value="F:metal ion binding"/>
    <property type="evidence" value="ECO:0007669"/>
    <property type="project" value="UniProtKB-KW"/>
</dbReference>
<keyword evidence="6" id="KW-0411">Iron-sulfur</keyword>
<dbReference type="RefSeq" id="WP_144088098.1">
    <property type="nucleotide sequence ID" value="NZ_VMHE01000004.1"/>
</dbReference>
<comment type="similarity">
    <text evidence="2">Belongs to the class-V pyridoxal-phosphate-dependent aminotransferase family. NifS/IscS subfamily.</text>
</comment>
<dbReference type="PANTHER" id="PTHR11601:SF50">
    <property type="entry name" value="CYSTEINE DESULFURASE ISCS 2-RELATED"/>
    <property type="match status" value="1"/>
</dbReference>
<dbReference type="OrthoDB" id="9808002at2"/>
<dbReference type="Gene3D" id="1.10.260.50">
    <property type="match status" value="1"/>
</dbReference>
<keyword evidence="3" id="KW-0479">Metal-binding</keyword>
<dbReference type="InterPro" id="IPR015422">
    <property type="entry name" value="PyrdxlP-dep_Trfase_small"/>
</dbReference>